<feature type="non-terminal residue" evidence="3">
    <location>
        <position position="1"/>
    </location>
</feature>
<protein>
    <recommendedName>
        <fullName evidence="2">Ig-like domain-containing protein</fullName>
    </recommendedName>
</protein>
<feature type="domain" description="Ig-like" evidence="2">
    <location>
        <begin position="204"/>
        <end position="305"/>
    </location>
</feature>
<reference evidence="3 4" key="1">
    <citation type="submission" date="2015-07" db="EMBL/GenBank/DDBJ databases">
        <title>The genome of Melipona quadrifasciata.</title>
        <authorList>
            <person name="Pan H."/>
            <person name="Kapheim K."/>
        </authorList>
    </citation>
    <scope>NUCLEOTIDE SEQUENCE [LARGE SCALE GENOMIC DNA]</scope>
    <source>
        <strain evidence="3">0111107301</strain>
        <tissue evidence="3">Whole body</tissue>
    </source>
</reference>
<dbReference type="InterPro" id="IPR007110">
    <property type="entry name" value="Ig-like_dom"/>
</dbReference>
<feature type="compositionally biased region" description="Basic and acidic residues" evidence="1">
    <location>
        <begin position="83"/>
        <end position="101"/>
    </location>
</feature>
<evidence type="ECO:0000313" key="3">
    <source>
        <dbReference type="EMBL" id="KOX80316.1"/>
    </source>
</evidence>
<dbReference type="InterPro" id="IPR037448">
    <property type="entry name" value="Zig-8"/>
</dbReference>
<dbReference type="STRING" id="166423.A0A0M9ABA9"/>
<keyword evidence="4" id="KW-1185">Reference proteome</keyword>
<dbReference type="PANTHER" id="PTHR23279:SF12">
    <property type="entry name" value="DEFECTIVE PROBOSCIS EXTENSION RESPONSE 14, ISOFORM A-RELATED"/>
    <property type="match status" value="1"/>
</dbReference>
<dbReference type="SUPFAM" id="SSF48726">
    <property type="entry name" value="Immunoglobulin"/>
    <property type="match status" value="2"/>
</dbReference>
<organism evidence="3 4">
    <name type="scientific">Melipona quadrifasciata</name>
    <dbReference type="NCBI Taxonomy" id="166423"/>
    <lineage>
        <taxon>Eukaryota</taxon>
        <taxon>Metazoa</taxon>
        <taxon>Ecdysozoa</taxon>
        <taxon>Arthropoda</taxon>
        <taxon>Hexapoda</taxon>
        <taxon>Insecta</taxon>
        <taxon>Pterygota</taxon>
        <taxon>Neoptera</taxon>
        <taxon>Endopterygota</taxon>
        <taxon>Hymenoptera</taxon>
        <taxon>Apocrita</taxon>
        <taxon>Aculeata</taxon>
        <taxon>Apoidea</taxon>
        <taxon>Anthophila</taxon>
        <taxon>Apidae</taxon>
        <taxon>Melipona</taxon>
    </lineage>
</organism>
<name>A0A0M9ABA9_9HYME</name>
<evidence type="ECO:0000259" key="2">
    <source>
        <dbReference type="PROSITE" id="PS50835"/>
    </source>
</evidence>
<dbReference type="InterPro" id="IPR036179">
    <property type="entry name" value="Ig-like_dom_sf"/>
</dbReference>
<gene>
    <name evidence="3" type="ORF">WN51_08095</name>
</gene>
<dbReference type="SMART" id="SM00409">
    <property type="entry name" value="IG"/>
    <property type="match status" value="2"/>
</dbReference>
<dbReference type="InterPro" id="IPR003599">
    <property type="entry name" value="Ig_sub"/>
</dbReference>
<dbReference type="Gene3D" id="2.60.40.10">
    <property type="entry name" value="Immunoglobulins"/>
    <property type="match status" value="2"/>
</dbReference>
<accession>A0A0M9ABA9</accession>
<dbReference type="OrthoDB" id="6354602at2759"/>
<proteinExistence type="predicted"/>
<dbReference type="GO" id="GO:0050808">
    <property type="term" value="P:synapse organization"/>
    <property type="evidence" value="ECO:0007669"/>
    <property type="project" value="TreeGrafter"/>
</dbReference>
<feature type="region of interest" description="Disordered" evidence="1">
    <location>
        <begin position="83"/>
        <end position="104"/>
    </location>
</feature>
<evidence type="ECO:0000256" key="1">
    <source>
        <dbReference type="SAM" id="MobiDB-lite"/>
    </source>
</evidence>
<dbReference type="InterPro" id="IPR013783">
    <property type="entry name" value="Ig-like_fold"/>
</dbReference>
<dbReference type="AlphaFoldDB" id="A0A0M9ABA9"/>
<dbReference type="EMBL" id="KQ435703">
    <property type="protein sequence ID" value="KOX80316.1"/>
    <property type="molecule type" value="Genomic_DNA"/>
</dbReference>
<dbReference type="Proteomes" id="UP000053105">
    <property type="component" value="Unassembled WGS sequence"/>
</dbReference>
<dbReference type="GO" id="GO:0032589">
    <property type="term" value="C:neuron projection membrane"/>
    <property type="evidence" value="ECO:0007669"/>
    <property type="project" value="TreeGrafter"/>
</dbReference>
<sequence>IVICRQVSWVRRQDNGEKVNLLTVEHQTYIGDPRYTVKFQYPDNWRLQIEPVNSSDEGQYECQVSTHPPKYIHVNLHINGESFKSDNEKVGNKGDEGERGAKRGRALGYSAARSRKLATVPPATFVAYGDTNLALKIRPAFWREGNIEDTDWKMKWGWKWEKGREKISFDANTRNRDHVRNRPRIPQIRVSNTRLAQAASGCAPSVDVLPIFDVKQQSVRNPARMGVRTSLSRFSYNNKRLGVVQWLHGNRVLNYDTTRGGISVKTDLMEEGANSTLSIARVGPADSGNYTCHLTTMPDQPATVHVHVLNGEH</sequence>
<evidence type="ECO:0000313" key="4">
    <source>
        <dbReference type="Proteomes" id="UP000053105"/>
    </source>
</evidence>
<dbReference type="PANTHER" id="PTHR23279">
    <property type="entry name" value="DEFECTIVE PROBOSCIS EXTENSION RESPONSE DPR -RELATED"/>
    <property type="match status" value="1"/>
</dbReference>
<dbReference type="CDD" id="cd00096">
    <property type="entry name" value="Ig"/>
    <property type="match status" value="1"/>
</dbReference>
<dbReference type="PROSITE" id="PS50835">
    <property type="entry name" value="IG_LIKE"/>
    <property type="match status" value="1"/>
</dbReference>